<dbReference type="CDD" id="cd15530">
    <property type="entry name" value="PHD2_d4"/>
    <property type="match status" value="1"/>
</dbReference>
<dbReference type="InterPro" id="IPR036236">
    <property type="entry name" value="Znf_C2H2_sf"/>
</dbReference>
<dbReference type="InterPro" id="IPR013087">
    <property type="entry name" value="Znf_C2H2_type"/>
</dbReference>
<feature type="compositionally biased region" description="Polar residues" evidence="11">
    <location>
        <begin position="172"/>
        <end position="182"/>
    </location>
</feature>
<dbReference type="InterPro" id="IPR019787">
    <property type="entry name" value="Znf_PHD-finger"/>
</dbReference>
<dbReference type="InterPro" id="IPR025750">
    <property type="entry name" value="DPF1-3_N"/>
</dbReference>
<dbReference type="STRING" id="51028.A0A0N4VBZ5"/>
<dbReference type="Pfam" id="PF14051">
    <property type="entry name" value="DPF1-3_N"/>
    <property type="match status" value="1"/>
</dbReference>
<proteinExistence type="inferred from homology"/>
<evidence type="ECO:0000256" key="6">
    <source>
        <dbReference type="ARBA" id="ARBA00022833"/>
    </source>
</evidence>
<evidence type="ECO:0000259" key="12">
    <source>
        <dbReference type="PROSITE" id="PS50016"/>
    </source>
</evidence>
<comment type="subcellular location">
    <subcellularLocation>
        <location evidence="1">Nucleus</location>
    </subcellularLocation>
</comment>
<keyword evidence="5 10" id="KW-0863">Zinc-finger</keyword>
<feature type="domain" description="PHD-type" evidence="12">
    <location>
        <begin position="291"/>
        <end position="341"/>
    </location>
</feature>
<feature type="region of interest" description="Disordered" evidence="11">
    <location>
        <begin position="104"/>
        <end position="185"/>
    </location>
</feature>
<evidence type="ECO:0000256" key="10">
    <source>
        <dbReference type="PROSITE-ProRule" id="PRU00146"/>
    </source>
</evidence>
<evidence type="ECO:0000256" key="2">
    <source>
        <dbReference type="ARBA" id="ARBA00010539"/>
    </source>
</evidence>
<evidence type="ECO:0000313" key="13">
    <source>
        <dbReference type="EMBL" id="VDD92802.1"/>
    </source>
</evidence>
<gene>
    <name evidence="13" type="ORF">EVEC_LOCUS7553</name>
</gene>
<dbReference type="WBParaSite" id="EVEC_0000806901-mRNA-1">
    <property type="protein sequence ID" value="EVEC_0000806901-mRNA-1"/>
    <property type="gene ID" value="EVEC_0000806901"/>
</dbReference>
<dbReference type="InterPro" id="IPR013083">
    <property type="entry name" value="Znf_RING/FYVE/PHD"/>
</dbReference>
<evidence type="ECO:0000256" key="11">
    <source>
        <dbReference type="SAM" id="MobiDB-lite"/>
    </source>
</evidence>
<keyword evidence="3" id="KW-0479">Metal-binding</keyword>
<organism evidence="15">
    <name type="scientific">Enterobius vermicularis</name>
    <name type="common">Human pinworm</name>
    <dbReference type="NCBI Taxonomy" id="51028"/>
    <lineage>
        <taxon>Eukaryota</taxon>
        <taxon>Metazoa</taxon>
        <taxon>Ecdysozoa</taxon>
        <taxon>Nematoda</taxon>
        <taxon>Chromadorea</taxon>
        <taxon>Rhabditida</taxon>
        <taxon>Spirurina</taxon>
        <taxon>Oxyuridomorpha</taxon>
        <taxon>Oxyuroidea</taxon>
        <taxon>Oxyuridae</taxon>
        <taxon>Enterobius</taxon>
    </lineage>
</organism>
<dbReference type="PROSITE" id="PS50016">
    <property type="entry name" value="ZF_PHD_2"/>
    <property type="match status" value="2"/>
</dbReference>
<keyword evidence="8" id="KW-0804">Transcription</keyword>
<dbReference type="Pfam" id="PF00628">
    <property type="entry name" value="PHD"/>
    <property type="match status" value="1"/>
</dbReference>
<keyword evidence="6" id="KW-0862">Zinc</keyword>
<dbReference type="SUPFAM" id="SSF57903">
    <property type="entry name" value="FYVE/PHD zinc finger"/>
    <property type="match status" value="2"/>
</dbReference>
<evidence type="ECO:0000256" key="8">
    <source>
        <dbReference type="ARBA" id="ARBA00023163"/>
    </source>
</evidence>
<evidence type="ECO:0000256" key="1">
    <source>
        <dbReference type="ARBA" id="ARBA00004123"/>
    </source>
</evidence>
<name>A0A0N4VBZ5_ENTVE</name>
<dbReference type="SMART" id="SM00249">
    <property type="entry name" value="PHD"/>
    <property type="match status" value="2"/>
</dbReference>
<evidence type="ECO:0000256" key="4">
    <source>
        <dbReference type="ARBA" id="ARBA00022737"/>
    </source>
</evidence>
<evidence type="ECO:0000256" key="7">
    <source>
        <dbReference type="ARBA" id="ARBA00023015"/>
    </source>
</evidence>
<feature type="compositionally biased region" description="Low complexity" evidence="11">
    <location>
        <begin position="156"/>
        <end position="171"/>
    </location>
</feature>
<dbReference type="InterPro" id="IPR001965">
    <property type="entry name" value="Znf_PHD"/>
</dbReference>
<dbReference type="GO" id="GO:0008270">
    <property type="term" value="F:zinc ion binding"/>
    <property type="evidence" value="ECO:0007669"/>
    <property type="project" value="UniProtKB-KW"/>
</dbReference>
<protein>
    <submittedName>
        <fullName evidence="15">PHD finger protein 10</fullName>
    </submittedName>
</protein>
<dbReference type="PROSITE" id="PS00028">
    <property type="entry name" value="ZINC_FINGER_C2H2_1"/>
    <property type="match status" value="1"/>
</dbReference>
<feature type="domain" description="PHD-type" evidence="12">
    <location>
        <begin position="234"/>
        <end position="294"/>
    </location>
</feature>
<dbReference type="EMBL" id="UXUI01008975">
    <property type="protein sequence ID" value="VDD92802.1"/>
    <property type="molecule type" value="Genomic_DNA"/>
</dbReference>
<sequence length="352" mass="39116">MVTEDVYFQMMKNCSNWNSRNEEERRKRYPIIDAQTGTAQRPSQIAIRTVADRYPAATPTQYCTYVSKRWRRKKGSNPSSDAIEMKYIVHCNPAINDVLNQAASAPSTGEGNFDNEVEDPSEEEMVEASDEDDWSDGKRKRRRKNAAEGPRRGRRPAATSSSNTSANSSASMNAHCTSSTAQPADPKPFGCQLCAARYKSRAGLNYHCANVHPSAQSPKGTPQHPLMSPNIEVSTFCDICLGDCNENKKTAKPEQLVSCHDCGRSGHPTCLGFKENMIISIKKYGWQCLECKSCAICGFSDNDDQLLFCDDCDRGFHLYCLKPRLSKAPEGEWSCHLCQKEFGSKASLPASH</sequence>
<dbReference type="GO" id="GO:0007399">
    <property type="term" value="P:nervous system development"/>
    <property type="evidence" value="ECO:0007669"/>
    <property type="project" value="TreeGrafter"/>
</dbReference>
<dbReference type="Gene3D" id="3.30.40.10">
    <property type="entry name" value="Zinc/RING finger domain, C3HC4 (zinc finger)"/>
    <property type="match status" value="1"/>
</dbReference>
<reference evidence="15" key="1">
    <citation type="submission" date="2017-02" db="UniProtKB">
        <authorList>
            <consortium name="WormBaseParasite"/>
        </authorList>
    </citation>
    <scope>IDENTIFICATION</scope>
</reference>
<comment type="similarity">
    <text evidence="2">Belongs to the requiem/DPF family.</text>
</comment>
<dbReference type="OrthoDB" id="1903104at2759"/>
<keyword evidence="7" id="KW-0805">Transcription regulation</keyword>
<dbReference type="SUPFAM" id="SSF57667">
    <property type="entry name" value="beta-beta-alpha zinc fingers"/>
    <property type="match status" value="1"/>
</dbReference>
<evidence type="ECO:0000256" key="5">
    <source>
        <dbReference type="ARBA" id="ARBA00022771"/>
    </source>
</evidence>
<evidence type="ECO:0000313" key="14">
    <source>
        <dbReference type="Proteomes" id="UP000274131"/>
    </source>
</evidence>
<dbReference type="AlphaFoldDB" id="A0A0N4VBZ5"/>
<keyword evidence="9" id="KW-0539">Nucleus</keyword>
<keyword evidence="14" id="KW-1185">Reference proteome</keyword>
<feature type="compositionally biased region" description="Acidic residues" evidence="11">
    <location>
        <begin position="113"/>
        <end position="134"/>
    </location>
</feature>
<evidence type="ECO:0000256" key="9">
    <source>
        <dbReference type="ARBA" id="ARBA00023242"/>
    </source>
</evidence>
<dbReference type="Gene3D" id="3.30.160.60">
    <property type="entry name" value="Classic Zinc Finger"/>
    <property type="match status" value="1"/>
</dbReference>
<dbReference type="FunFam" id="3.30.40.10:FF:000005">
    <property type="entry name" value="zinc finger protein isoform X1"/>
    <property type="match status" value="1"/>
</dbReference>
<dbReference type="Proteomes" id="UP000274131">
    <property type="component" value="Unassembled WGS sequence"/>
</dbReference>
<dbReference type="PANTHER" id="PTHR45888">
    <property type="entry name" value="HL01030P-RELATED"/>
    <property type="match status" value="1"/>
</dbReference>
<dbReference type="PANTHER" id="PTHR45888:SF5">
    <property type="entry name" value="D4, ISOFORM A"/>
    <property type="match status" value="1"/>
</dbReference>
<keyword evidence="4" id="KW-0677">Repeat</keyword>
<evidence type="ECO:0000313" key="15">
    <source>
        <dbReference type="WBParaSite" id="EVEC_0000806901-mRNA-1"/>
    </source>
</evidence>
<dbReference type="GO" id="GO:0071565">
    <property type="term" value="C:nBAF complex"/>
    <property type="evidence" value="ECO:0007669"/>
    <property type="project" value="TreeGrafter"/>
</dbReference>
<dbReference type="InterPro" id="IPR011011">
    <property type="entry name" value="Znf_FYVE_PHD"/>
</dbReference>
<reference evidence="13 14" key="2">
    <citation type="submission" date="2018-10" db="EMBL/GenBank/DDBJ databases">
        <authorList>
            <consortium name="Pathogen Informatics"/>
        </authorList>
    </citation>
    <scope>NUCLEOTIDE SEQUENCE [LARGE SCALE GENOMIC DNA]</scope>
</reference>
<accession>A0A0N4VBZ5</accession>
<evidence type="ECO:0000256" key="3">
    <source>
        <dbReference type="ARBA" id="ARBA00022723"/>
    </source>
</evidence>